<comment type="caution">
    <text evidence="2">The sequence shown here is derived from an EMBL/GenBank/DDBJ whole genome shotgun (WGS) entry which is preliminary data.</text>
</comment>
<feature type="non-terminal residue" evidence="2">
    <location>
        <position position="346"/>
    </location>
</feature>
<dbReference type="InterPro" id="IPR000873">
    <property type="entry name" value="AMP-dep_synth/lig_dom"/>
</dbReference>
<dbReference type="PROSITE" id="PS00455">
    <property type="entry name" value="AMP_BINDING"/>
    <property type="match status" value="1"/>
</dbReference>
<dbReference type="AlphaFoldDB" id="A0A538U9T4"/>
<dbReference type="Proteomes" id="UP000319836">
    <property type="component" value="Unassembled WGS sequence"/>
</dbReference>
<dbReference type="SUPFAM" id="SSF56801">
    <property type="entry name" value="Acetyl-CoA synthetase-like"/>
    <property type="match status" value="1"/>
</dbReference>
<dbReference type="EMBL" id="VBPA01000049">
    <property type="protein sequence ID" value="TMQ72634.1"/>
    <property type="molecule type" value="Genomic_DNA"/>
</dbReference>
<dbReference type="InterPro" id="IPR020845">
    <property type="entry name" value="AMP-binding_CS"/>
</dbReference>
<dbReference type="Pfam" id="PF00501">
    <property type="entry name" value="AMP-binding"/>
    <property type="match status" value="1"/>
</dbReference>
<dbReference type="PANTHER" id="PTHR43767:SF1">
    <property type="entry name" value="NONRIBOSOMAL PEPTIDE SYNTHASE PES1 (EUROFUNG)-RELATED"/>
    <property type="match status" value="1"/>
</dbReference>
<dbReference type="PANTHER" id="PTHR43767">
    <property type="entry name" value="LONG-CHAIN-FATTY-ACID--COA LIGASE"/>
    <property type="match status" value="1"/>
</dbReference>
<dbReference type="InterPro" id="IPR042099">
    <property type="entry name" value="ANL_N_sf"/>
</dbReference>
<feature type="domain" description="AMP-dependent synthetase/ligase" evidence="1">
    <location>
        <begin position="13"/>
        <end position="344"/>
    </location>
</feature>
<evidence type="ECO:0000313" key="3">
    <source>
        <dbReference type="Proteomes" id="UP000319836"/>
    </source>
</evidence>
<accession>A0A538U9T4</accession>
<evidence type="ECO:0000313" key="2">
    <source>
        <dbReference type="EMBL" id="TMQ72634.1"/>
    </source>
</evidence>
<dbReference type="InterPro" id="IPR050237">
    <property type="entry name" value="ATP-dep_AMP-bd_enzyme"/>
</dbReference>
<name>A0A538U9T4_UNCEI</name>
<protein>
    <submittedName>
        <fullName evidence="2">AMP-dependent synthetase</fullName>
    </submittedName>
</protein>
<evidence type="ECO:0000259" key="1">
    <source>
        <dbReference type="Pfam" id="PF00501"/>
    </source>
</evidence>
<sequence>MDAVNPNLAARLAERAAEIPERVAIVESRRRGARRTTFAELSQRVAATSVALAARGIAPGDSVLLFVPMSSDLYVALLGVLHRGAVAVFIDAWAGRARVDAAIRAARPRAFLGAPRAHLLRLVSPALRAVPIALVAPSRALPLARAAARGPAPAAAQVAADAPALITFTTGTTGRPKAAARSHAFLWAQHEVLARELGARADDVDMPTLPIFVLNDLASGITSVLPEFDPRRPGEVDATRVHAQLVRERVSTTSGSPAFYGRLAEWCEARGLRLPVRALFTGGAPVLPPLARRLASVTAGAVHVVYGSTEAEPIASIEAGAMARAMEGDAPGLCVGRPVAEIALRL</sequence>
<proteinExistence type="predicted"/>
<organism evidence="2 3">
    <name type="scientific">Eiseniibacteriota bacterium</name>
    <dbReference type="NCBI Taxonomy" id="2212470"/>
    <lineage>
        <taxon>Bacteria</taxon>
        <taxon>Candidatus Eiseniibacteriota</taxon>
    </lineage>
</organism>
<gene>
    <name evidence="2" type="ORF">E6K80_02305</name>
</gene>
<reference evidence="2 3" key="1">
    <citation type="journal article" date="2019" name="Nat. Microbiol.">
        <title>Mediterranean grassland soil C-N compound turnover is dependent on rainfall and depth, and is mediated by genomically divergent microorganisms.</title>
        <authorList>
            <person name="Diamond S."/>
            <person name="Andeer P.F."/>
            <person name="Li Z."/>
            <person name="Crits-Christoph A."/>
            <person name="Burstein D."/>
            <person name="Anantharaman K."/>
            <person name="Lane K.R."/>
            <person name="Thomas B.C."/>
            <person name="Pan C."/>
            <person name="Northen T.R."/>
            <person name="Banfield J.F."/>
        </authorList>
    </citation>
    <scope>NUCLEOTIDE SEQUENCE [LARGE SCALE GENOMIC DNA]</scope>
    <source>
        <strain evidence="2">WS_10</strain>
    </source>
</reference>
<dbReference type="Gene3D" id="3.40.50.12780">
    <property type="entry name" value="N-terminal domain of ligase-like"/>
    <property type="match status" value="1"/>
</dbReference>